<comment type="caution">
    <text evidence="2">The sequence shown here is derived from an EMBL/GenBank/DDBJ whole genome shotgun (WGS) entry which is preliminary data.</text>
</comment>
<evidence type="ECO:0000256" key="1">
    <source>
        <dbReference type="SAM" id="MobiDB-lite"/>
    </source>
</evidence>
<sequence>MPNPFNFSTQYNFDATDGGMGTPTPQSSRSLTHTLPTSTPTTTSSLPLSQSSSTPLMPTSRADPLTTSVMPIPFSTNTTPSPRTTDPIDTLKGWGDRVATKLNLIPAQYSDLHQLVELSKHKPVADIKLALWPIALQYQMLNKIEQAKLEYDKFSALHEDLKSLFEQNFKLNRAQIDHVIRTAKDIIFQPNRTSYMNLHLDIKVSLASIL</sequence>
<dbReference type="AlphaFoldDB" id="A0A4S4LY84"/>
<gene>
    <name evidence="2" type="ORF">EW146_g3216</name>
</gene>
<name>A0A4S4LY84_9AGAM</name>
<feature type="compositionally biased region" description="Low complexity" evidence="1">
    <location>
        <begin position="27"/>
        <end position="60"/>
    </location>
</feature>
<feature type="region of interest" description="Disordered" evidence="1">
    <location>
        <begin position="1"/>
        <end position="86"/>
    </location>
</feature>
<proteinExistence type="predicted"/>
<dbReference type="EMBL" id="SGPL01000103">
    <property type="protein sequence ID" value="THH17636.1"/>
    <property type="molecule type" value="Genomic_DNA"/>
</dbReference>
<protein>
    <submittedName>
        <fullName evidence="2">Uncharacterized protein</fullName>
    </submittedName>
</protein>
<dbReference type="OrthoDB" id="3266055at2759"/>
<evidence type="ECO:0000313" key="2">
    <source>
        <dbReference type="EMBL" id="THH17636.1"/>
    </source>
</evidence>
<evidence type="ECO:0000313" key="3">
    <source>
        <dbReference type="Proteomes" id="UP000310158"/>
    </source>
</evidence>
<feature type="compositionally biased region" description="Polar residues" evidence="1">
    <location>
        <begin position="1"/>
        <end position="13"/>
    </location>
</feature>
<organism evidence="2 3">
    <name type="scientific">Bondarzewia mesenterica</name>
    <dbReference type="NCBI Taxonomy" id="1095465"/>
    <lineage>
        <taxon>Eukaryota</taxon>
        <taxon>Fungi</taxon>
        <taxon>Dikarya</taxon>
        <taxon>Basidiomycota</taxon>
        <taxon>Agaricomycotina</taxon>
        <taxon>Agaricomycetes</taxon>
        <taxon>Russulales</taxon>
        <taxon>Bondarzewiaceae</taxon>
        <taxon>Bondarzewia</taxon>
    </lineage>
</organism>
<feature type="compositionally biased region" description="Polar residues" evidence="1">
    <location>
        <begin position="65"/>
        <end position="84"/>
    </location>
</feature>
<reference evidence="2 3" key="1">
    <citation type="submission" date="2019-02" db="EMBL/GenBank/DDBJ databases">
        <title>Genome sequencing of the rare red list fungi Bondarzewia mesenterica.</title>
        <authorList>
            <person name="Buettner E."/>
            <person name="Kellner H."/>
        </authorList>
    </citation>
    <scope>NUCLEOTIDE SEQUENCE [LARGE SCALE GENOMIC DNA]</scope>
    <source>
        <strain evidence="2 3">DSM 108281</strain>
    </source>
</reference>
<dbReference type="Proteomes" id="UP000310158">
    <property type="component" value="Unassembled WGS sequence"/>
</dbReference>
<accession>A0A4S4LY84</accession>
<keyword evidence="3" id="KW-1185">Reference proteome</keyword>